<evidence type="ECO:0000313" key="1">
    <source>
        <dbReference type="EMBL" id="KKL68390.1"/>
    </source>
</evidence>
<reference evidence="1" key="1">
    <citation type="journal article" date="2015" name="Nature">
        <title>Complex archaea that bridge the gap between prokaryotes and eukaryotes.</title>
        <authorList>
            <person name="Spang A."/>
            <person name="Saw J.H."/>
            <person name="Jorgensen S.L."/>
            <person name="Zaremba-Niedzwiedzka K."/>
            <person name="Martijn J."/>
            <person name="Lind A.E."/>
            <person name="van Eijk R."/>
            <person name="Schleper C."/>
            <person name="Guy L."/>
            <person name="Ettema T.J."/>
        </authorList>
    </citation>
    <scope>NUCLEOTIDE SEQUENCE</scope>
</reference>
<comment type="caution">
    <text evidence="1">The sequence shown here is derived from an EMBL/GenBank/DDBJ whole genome shotgun (WGS) entry which is preliminary data.</text>
</comment>
<name>A0A0F9GG33_9ZZZZ</name>
<organism evidence="1">
    <name type="scientific">marine sediment metagenome</name>
    <dbReference type="NCBI Taxonomy" id="412755"/>
    <lineage>
        <taxon>unclassified sequences</taxon>
        <taxon>metagenomes</taxon>
        <taxon>ecological metagenomes</taxon>
    </lineage>
</organism>
<dbReference type="EMBL" id="LAZR01026544">
    <property type="protein sequence ID" value="KKL68390.1"/>
    <property type="molecule type" value="Genomic_DNA"/>
</dbReference>
<gene>
    <name evidence="1" type="ORF">LCGC14_2125450</name>
</gene>
<accession>A0A0F9GG33</accession>
<protein>
    <submittedName>
        <fullName evidence="1">Uncharacterized protein</fullName>
    </submittedName>
</protein>
<sequence length="48" mass="5814">YIMPLVLHNFRVFKKLLHLNDSRGILITYSAYEERPIPWLTLTEKNRL</sequence>
<dbReference type="AlphaFoldDB" id="A0A0F9GG33"/>
<proteinExistence type="predicted"/>
<feature type="non-terminal residue" evidence="1">
    <location>
        <position position="1"/>
    </location>
</feature>